<accession>A0A6J5M456</accession>
<name>A0A6J5M456_9CAUD</name>
<proteinExistence type="predicted"/>
<protein>
    <submittedName>
        <fullName evidence="1">Uncharacterized protein</fullName>
    </submittedName>
</protein>
<dbReference type="EMBL" id="LR796383">
    <property type="protein sequence ID" value="CAB4140981.1"/>
    <property type="molecule type" value="Genomic_DNA"/>
</dbReference>
<evidence type="ECO:0000313" key="1">
    <source>
        <dbReference type="EMBL" id="CAB4140981.1"/>
    </source>
</evidence>
<organism evidence="1">
    <name type="scientific">uncultured Caudovirales phage</name>
    <dbReference type="NCBI Taxonomy" id="2100421"/>
    <lineage>
        <taxon>Viruses</taxon>
        <taxon>Duplodnaviria</taxon>
        <taxon>Heunggongvirae</taxon>
        <taxon>Uroviricota</taxon>
        <taxon>Caudoviricetes</taxon>
        <taxon>Peduoviridae</taxon>
        <taxon>Maltschvirus</taxon>
        <taxon>Maltschvirus maltsch</taxon>
    </lineage>
</organism>
<reference evidence="1" key="1">
    <citation type="submission" date="2020-04" db="EMBL/GenBank/DDBJ databases">
        <authorList>
            <person name="Chiriac C."/>
            <person name="Salcher M."/>
            <person name="Ghai R."/>
            <person name="Kavagutti S V."/>
        </authorList>
    </citation>
    <scope>NUCLEOTIDE SEQUENCE</scope>
</reference>
<sequence length="176" mass="17363">MARSNQMPRGNSGVVISNGFTAEHFGGEAGVWRTVLTATSATMPAIAGGAALGVGRLAMTFPAGVKIVQGSAISLGLTQTQGNVNANTPVLGLGTVVASGAVSVLSGTATFQNIMAGSAVANCTGTQLVNQVNTGLVIPAADAGTVFVNTAGTWAASGDAGLLIRGFAVIMWAELT</sequence>
<gene>
    <name evidence="1" type="ORF">UFOVP399_52</name>
</gene>